<proteinExistence type="predicted"/>
<sequence length="135" mass="15878">MTNSTRRPLVIDRFYDVLDEQTQAQLTPEQKQEIEDAIVSITLASRHRIDVRKSFPFFGARYYLVFLLGRDLRKRPRKESTLVRIIVTILILFGILFATLCVLLTLYMLKSAAGIDLIRNFHVGIWDWWLSLRNH</sequence>
<dbReference type="EMBL" id="JMPI01000030">
    <property type="protein sequence ID" value="KFC81627.1"/>
    <property type="molecule type" value="Genomic_DNA"/>
</dbReference>
<accession>A0A085GD32</accession>
<gene>
    <name evidence="2" type="ORF">GBAG_2412</name>
</gene>
<keyword evidence="1" id="KW-0812">Transmembrane</keyword>
<comment type="caution">
    <text evidence="2">The sequence shown here is derived from an EMBL/GenBank/DDBJ whole genome shotgun (WGS) entry which is preliminary data.</text>
</comment>
<dbReference type="STRING" id="1006004.GBAG_2412"/>
<evidence type="ECO:0008006" key="4">
    <source>
        <dbReference type="Google" id="ProtNLM"/>
    </source>
</evidence>
<feature type="transmembrane region" description="Helical" evidence="1">
    <location>
        <begin position="82"/>
        <end position="109"/>
    </location>
</feature>
<organism evidence="2 3">
    <name type="scientific">Buttiauxella agrestis ATCC 33320</name>
    <dbReference type="NCBI Taxonomy" id="1006004"/>
    <lineage>
        <taxon>Bacteria</taxon>
        <taxon>Pseudomonadati</taxon>
        <taxon>Pseudomonadota</taxon>
        <taxon>Gammaproteobacteria</taxon>
        <taxon>Enterobacterales</taxon>
        <taxon>Enterobacteriaceae</taxon>
        <taxon>Buttiauxella</taxon>
    </lineage>
</organism>
<name>A0A085GD32_9ENTR</name>
<keyword evidence="3" id="KW-1185">Reference proteome</keyword>
<evidence type="ECO:0000313" key="3">
    <source>
        <dbReference type="Proteomes" id="UP000028653"/>
    </source>
</evidence>
<dbReference type="RefSeq" id="WP_034496166.1">
    <property type="nucleotide sequence ID" value="NZ_JMPI01000030.1"/>
</dbReference>
<evidence type="ECO:0000256" key="1">
    <source>
        <dbReference type="SAM" id="Phobius"/>
    </source>
</evidence>
<keyword evidence="1" id="KW-0472">Membrane</keyword>
<evidence type="ECO:0000313" key="2">
    <source>
        <dbReference type="EMBL" id="KFC81627.1"/>
    </source>
</evidence>
<dbReference type="Proteomes" id="UP000028653">
    <property type="component" value="Unassembled WGS sequence"/>
</dbReference>
<reference evidence="2 3" key="1">
    <citation type="submission" date="2014-05" db="EMBL/GenBank/DDBJ databases">
        <title>ATOL: Assembling a taxonomically balanced genome-scale reconstruction of the evolutionary history of the Enterobacteriaceae.</title>
        <authorList>
            <person name="Plunkett G.III."/>
            <person name="Neeno-Eckwall E.C."/>
            <person name="Glasner J.D."/>
            <person name="Perna N.T."/>
        </authorList>
    </citation>
    <scope>NUCLEOTIDE SEQUENCE [LARGE SCALE GENOMIC DNA]</scope>
    <source>
        <strain evidence="2 3">ATCC 33320</strain>
    </source>
</reference>
<dbReference type="OrthoDB" id="6264467at2"/>
<protein>
    <recommendedName>
        <fullName evidence="4">3-phosphoshikimate 1-carboxyvinyltransferase</fullName>
    </recommendedName>
</protein>
<dbReference type="AlphaFoldDB" id="A0A085GD32"/>
<keyword evidence="1" id="KW-1133">Transmembrane helix</keyword>
<dbReference type="eggNOG" id="ENOG5032TY3">
    <property type="taxonomic scope" value="Bacteria"/>
</dbReference>